<dbReference type="RefSeq" id="WP_080020008.1">
    <property type="nucleotide sequence ID" value="NZ_CP021281.1"/>
</dbReference>
<dbReference type="GO" id="GO:0031146">
    <property type="term" value="P:SCF-dependent proteasomal ubiquitin-dependent protein catabolic process"/>
    <property type="evidence" value="ECO:0007669"/>
    <property type="project" value="TreeGrafter"/>
</dbReference>
<sequence>MIFELNILPNRNFLFIFGDNMPLTSLKKFLKDIGKENIKQHQVKLVLKTSQDIQLFLNALRDSRNHGISSLSELDLSDTRFTNQELSDLVTALNNIPGIKSLRLDSCGLKDSDTVELSKLTHIKKLSLKSNYLKNRPMFNSMLEALYLDYNTELSASYVLFSLSRNAAALKKLSLRNCGVTDANLEYLTRPESRLKSLTHFNLRRNNITHQGVDSIAHLQSLTTIDLSQNTGIGDEGVSRLALLKQLRTLYLDNCGIGAEGIKAIAKMNLQTVDLSFNPGLKKEWGLDDIRPNHTIRTLLLTFCSLNDNHAKLIVSKFPAATDLNVANNNMTRAGVKTLLSNPIIENLDVSTQSLYAKSTGASGTGMISPRIMMKKKEIKQQEKEKAQDLLDTICNTITLKSINLEHTGITSRMLLSLIPDETDHKRYLKKINGVSCKELKPKLEQQIALRKAEKQSPPPVIIAVEDSKPSDLMIKSGSSSKTEAQTREDGLIASPDEKIKALELENQKLKDELATARKRIFELENQSVSGSKTRKKTSIPPLAIPVMFQDFAKPGKNETGDNTSNSITAIPK</sequence>
<comment type="caution">
    <text evidence="3">The sequence shown here is derived from an EMBL/GenBank/DDBJ whole genome shotgun (WGS) entry which is preliminary data.</text>
</comment>
<dbReference type="PANTHER" id="PTHR13318:SF190">
    <property type="entry name" value="PARTNER OF PAIRED, ISOFORM B"/>
    <property type="match status" value="1"/>
</dbReference>
<evidence type="ECO:0000313" key="3">
    <source>
        <dbReference type="EMBL" id="RJY27265.1"/>
    </source>
</evidence>
<dbReference type="PANTHER" id="PTHR13318">
    <property type="entry name" value="PARTNER OF PAIRED, ISOFORM B-RELATED"/>
    <property type="match status" value="1"/>
</dbReference>
<name>A0A3A6U0P7_LEGPN</name>
<dbReference type="Gene3D" id="3.80.10.10">
    <property type="entry name" value="Ribonuclease Inhibitor"/>
    <property type="match status" value="1"/>
</dbReference>
<feature type="region of interest" description="Disordered" evidence="2">
    <location>
        <begin position="554"/>
        <end position="573"/>
    </location>
</feature>
<feature type="compositionally biased region" description="Polar residues" evidence="2">
    <location>
        <begin position="561"/>
        <end position="573"/>
    </location>
</feature>
<reference evidence="3 4" key="1">
    <citation type="submission" date="2018-08" db="EMBL/GenBank/DDBJ databases">
        <title>Genome Sequences of Legionella pneumophila subsp. pneumophila Isolates, Recovered from a Drinking Water System in a Large Builging.</title>
        <authorList>
            <person name="Gomez-Alvarez V."/>
            <person name="Boczek L."/>
            <person name="King D."/>
            <person name="Pemberton A."/>
            <person name="Pfaller S."/>
            <person name="Rodgers M."/>
            <person name="Santodomingo J."/>
            <person name="Revetta R."/>
        </authorList>
    </citation>
    <scope>NUCLEOTIDE SEQUENCE [LARGE SCALE GENOMIC DNA]</scope>
    <source>
        <strain evidence="3 4">L01C.1</strain>
    </source>
</reference>
<dbReference type="InterPro" id="IPR032675">
    <property type="entry name" value="LRR_dom_sf"/>
</dbReference>
<evidence type="ECO:0000256" key="1">
    <source>
        <dbReference type="SAM" id="Coils"/>
    </source>
</evidence>
<dbReference type="InterPro" id="IPR001611">
    <property type="entry name" value="Leu-rich_rpt"/>
</dbReference>
<dbReference type="Pfam" id="PF13516">
    <property type="entry name" value="LRR_6"/>
    <property type="match status" value="3"/>
</dbReference>
<organism evidence="3 4">
    <name type="scientific">Legionella pneumophila subsp. pneumophila</name>
    <dbReference type="NCBI Taxonomy" id="91891"/>
    <lineage>
        <taxon>Bacteria</taxon>
        <taxon>Pseudomonadati</taxon>
        <taxon>Pseudomonadota</taxon>
        <taxon>Gammaproteobacteria</taxon>
        <taxon>Legionellales</taxon>
        <taxon>Legionellaceae</taxon>
        <taxon>Legionella</taxon>
    </lineage>
</organism>
<accession>A0A3A6U0P7</accession>
<evidence type="ECO:0000256" key="2">
    <source>
        <dbReference type="SAM" id="MobiDB-lite"/>
    </source>
</evidence>
<evidence type="ECO:0000313" key="4">
    <source>
        <dbReference type="Proteomes" id="UP000277145"/>
    </source>
</evidence>
<feature type="coiled-coil region" evidence="1">
    <location>
        <begin position="493"/>
        <end position="527"/>
    </location>
</feature>
<keyword evidence="1" id="KW-0175">Coiled coil</keyword>
<gene>
    <name evidence="3" type="ORF">D1H98_13595</name>
</gene>
<proteinExistence type="predicted"/>
<protein>
    <submittedName>
        <fullName evidence="3">Secretion system protein</fullName>
    </submittedName>
</protein>
<dbReference type="GO" id="GO:0019005">
    <property type="term" value="C:SCF ubiquitin ligase complex"/>
    <property type="evidence" value="ECO:0007669"/>
    <property type="project" value="TreeGrafter"/>
</dbReference>
<dbReference type="AlphaFoldDB" id="A0A3A6U0P7"/>
<dbReference type="Proteomes" id="UP000277145">
    <property type="component" value="Unassembled WGS sequence"/>
</dbReference>
<dbReference type="EMBL" id="QWDR01000003">
    <property type="protein sequence ID" value="RJY27265.1"/>
    <property type="molecule type" value="Genomic_DNA"/>
</dbReference>
<dbReference type="SUPFAM" id="SSF52047">
    <property type="entry name" value="RNI-like"/>
    <property type="match status" value="1"/>
</dbReference>